<dbReference type="Proteomes" id="UP000281498">
    <property type="component" value="Unassembled WGS sequence"/>
</dbReference>
<reference evidence="2 3" key="1">
    <citation type="submission" date="2017-10" db="EMBL/GenBank/DDBJ databases">
        <title>Bacillus sp. nov., a halophilic bacterium isolated from a Keqin Lake.</title>
        <authorList>
            <person name="Wang H."/>
        </authorList>
    </citation>
    <scope>NUCLEOTIDE SEQUENCE [LARGE SCALE GENOMIC DNA]</scope>
    <source>
        <strain evidence="2 3">KCTC 13187</strain>
    </source>
</reference>
<organism evidence="2 3">
    <name type="scientific">Salipaludibacillus neizhouensis</name>
    <dbReference type="NCBI Taxonomy" id="885475"/>
    <lineage>
        <taxon>Bacteria</taxon>
        <taxon>Bacillati</taxon>
        <taxon>Bacillota</taxon>
        <taxon>Bacilli</taxon>
        <taxon>Bacillales</taxon>
        <taxon>Bacillaceae</taxon>
    </lineage>
</organism>
<name>A0A3A9K6F0_9BACI</name>
<dbReference type="EMBL" id="PDOE01000007">
    <property type="protein sequence ID" value="RKL66440.1"/>
    <property type="molecule type" value="Genomic_DNA"/>
</dbReference>
<keyword evidence="1" id="KW-1133">Transmembrane helix</keyword>
<keyword evidence="1" id="KW-0812">Transmembrane</keyword>
<protein>
    <submittedName>
        <fullName evidence="2">Uncharacterized protein</fullName>
    </submittedName>
</protein>
<dbReference type="RefSeq" id="WP_110939224.1">
    <property type="nucleotide sequence ID" value="NZ_KZ614148.1"/>
</dbReference>
<keyword evidence="3" id="KW-1185">Reference proteome</keyword>
<comment type="caution">
    <text evidence="2">The sequence shown here is derived from an EMBL/GenBank/DDBJ whole genome shotgun (WGS) entry which is preliminary data.</text>
</comment>
<evidence type="ECO:0000313" key="3">
    <source>
        <dbReference type="Proteomes" id="UP000281498"/>
    </source>
</evidence>
<evidence type="ECO:0000313" key="2">
    <source>
        <dbReference type="EMBL" id="RKL66440.1"/>
    </source>
</evidence>
<accession>A0A3A9K6F0</accession>
<sequence length="70" mass="7651">MKACGMTAVIVGVLYIIGTVSGILSFIGEDFLTRIAAYPSHPSLFVFIPPLIKLIKKVHSILLPIHVYLN</sequence>
<dbReference type="AlphaFoldDB" id="A0A3A9K6F0"/>
<gene>
    <name evidence="2" type="ORF">CR203_16240</name>
</gene>
<feature type="transmembrane region" description="Helical" evidence="1">
    <location>
        <begin position="6"/>
        <end position="27"/>
    </location>
</feature>
<keyword evidence="1" id="KW-0472">Membrane</keyword>
<evidence type="ECO:0000256" key="1">
    <source>
        <dbReference type="SAM" id="Phobius"/>
    </source>
</evidence>
<dbReference type="OrthoDB" id="1176146at2"/>
<proteinExistence type="predicted"/>